<dbReference type="AlphaFoldDB" id="A0ABD3LWW2"/>
<protein>
    <submittedName>
        <fullName evidence="1">Uncharacterized protein</fullName>
    </submittedName>
</protein>
<organism evidence="1 2">
    <name type="scientific">Discostella pseudostelligera</name>
    <dbReference type="NCBI Taxonomy" id="259834"/>
    <lineage>
        <taxon>Eukaryota</taxon>
        <taxon>Sar</taxon>
        <taxon>Stramenopiles</taxon>
        <taxon>Ochrophyta</taxon>
        <taxon>Bacillariophyta</taxon>
        <taxon>Coscinodiscophyceae</taxon>
        <taxon>Thalassiosirophycidae</taxon>
        <taxon>Stephanodiscales</taxon>
        <taxon>Stephanodiscaceae</taxon>
        <taxon>Discostella</taxon>
    </lineage>
</organism>
<evidence type="ECO:0000313" key="1">
    <source>
        <dbReference type="EMBL" id="KAL3756235.1"/>
    </source>
</evidence>
<proteinExistence type="predicted"/>
<accession>A0ABD3LWW2</accession>
<dbReference type="Proteomes" id="UP001530293">
    <property type="component" value="Unassembled WGS sequence"/>
</dbReference>
<keyword evidence="2" id="KW-1185">Reference proteome</keyword>
<name>A0ABD3LWW2_9STRA</name>
<dbReference type="EMBL" id="JALLBG020000312">
    <property type="protein sequence ID" value="KAL3756235.1"/>
    <property type="molecule type" value="Genomic_DNA"/>
</dbReference>
<evidence type="ECO:0000313" key="2">
    <source>
        <dbReference type="Proteomes" id="UP001530293"/>
    </source>
</evidence>
<reference evidence="1 2" key="1">
    <citation type="submission" date="2024-10" db="EMBL/GenBank/DDBJ databases">
        <title>Updated reference genomes for cyclostephanoid diatoms.</title>
        <authorList>
            <person name="Roberts W.R."/>
            <person name="Alverson A.J."/>
        </authorList>
    </citation>
    <scope>NUCLEOTIDE SEQUENCE [LARGE SCALE GENOMIC DNA]</scope>
    <source>
        <strain evidence="1 2">AJA232-27</strain>
    </source>
</reference>
<sequence>MILFDNGDDKSSPTSENIVGLHENNLIDAPLALMPQIIDKYETRFWGVQQSELYKPAGMIIPKLPMYHPYHPFKNVTHDHDDGDDYILQVPLAIILPNADLVPQPLLKFITEKNIDTTLTPFFIAQTLPYESETEVICRYQYCLFPDAMSEMMGHQSIWAQSIIYEHGKDLINIPPTSIKIYESVKNALSPTILCGNSMKFDTVLNLRGKGIWSIVLGSNFDAVDHSGLLMEISQIFIGFTCFIPDGDAYNEFLLSLKNKSPAEIIAYIPSLIHDVQVNTGHWSSKVNDK</sequence>
<comment type="caution">
    <text evidence="1">The sequence shown here is derived from an EMBL/GenBank/DDBJ whole genome shotgun (WGS) entry which is preliminary data.</text>
</comment>
<gene>
    <name evidence="1" type="ORF">ACHAWU_007186</name>
</gene>